<comment type="caution">
    <text evidence="1">The sequence shown here is derived from an EMBL/GenBank/DDBJ whole genome shotgun (WGS) entry which is preliminary data.</text>
</comment>
<reference evidence="1 2" key="2">
    <citation type="journal article" date="2022" name="Mol. Ecol. Resour.">
        <title>The genomes of chicory, endive, great burdock and yacon provide insights into Asteraceae paleo-polyploidization history and plant inulin production.</title>
        <authorList>
            <person name="Fan W."/>
            <person name="Wang S."/>
            <person name="Wang H."/>
            <person name="Wang A."/>
            <person name="Jiang F."/>
            <person name="Liu H."/>
            <person name="Zhao H."/>
            <person name="Xu D."/>
            <person name="Zhang Y."/>
        </authorList>
    </citation>
    <scope>NUCLEOTIDE SEQUENCE [LARGE SCALE GENOMIC DNA]</scope>
    <source>
        <strain evidence="2">cv. Yunnan</strain>
        <tissue evidence="1">Leaves</tissue>
    </source>
</reference>
<evidence type="ECO:0000313" key="1">
    <source>
        <dbReference type="EMBL" id="KAI3777880.1"/>
    </source>
</evidence>
<evidence type="ECO:0000313" key="2">
    <source>
        <dbReference type="Proteomes" id="UP001056120"/>
    </source>
</evidence>
<sequence length="307" mass="34163">MWFPWSNINHHQQETEESFIFGSENIFLNPIQDVQKTNSSTCLNPPTAATGRQMDSINVSSSLGVASQHWSQTVAVNTSLESLDCLLSATNSTADTSSDHDDGIVSQCSSEKKRKNSGFFEDNSPRSKKPRSDPGRSTSSTINFRQGTESDETDSEAIAQMKEMIYRAAAFRSVSFADDEVVEKPRRRNVRISSDPQTVAARQRREKISERIRVLQKLVPGGNKMDTASMLDEAANYLKFLRSQVKALEEFGQKLDYVSCGTTTNANSKSQMIQEIDPNVTTLGVPFPMQAHFLLPNQQLYPTQPPA</sequence>
<organism evidence="1 2">
    <name type="scientific">Smallanthus sonchifolius</name>
    <dbReference type="NCBI Taxonomy" id="185202"/>
    <lineage>
        <taxon>Eukaryota</taxon>
        <taxon>Viridiplantae</taxon>
        <taxon>Streptophyta</taxon>
        <taxon>Embryophyta</taxon>
        <taxon>Tracheophyta</taxon>
        <taxon>Spermatophyta</taxon>
        <taxon>Magnoliopsida</taxon>
        <taxon>eudicotyledons</taxon>
        <taxon>Gunneridae</taxon>
        <taxon>Pentapetalae</taxon>
        <taxon>asterids</taxon>
        <taxon>campanulids</taxon>
        <taxon>Asterales</taxon>
        <taxon>Asteraceae</taxon>
        <taxon>Asteroideae</taxon>
        <taxon>Heliantheae alliance</taxon>
        <taxon>Millerieae</taxon>
        <taxon>Smallanthus</taxon>
    </lineage>
</organism>
<protein>
    <submittedName>
        <fullName evidence="1">Uncharacterized protein</fullName>
    </submittedName>
</protein>
<dbReference type="Proteomes" id="UP001056120">
    <property type="component" value="Linkage Group LG15"/>
</dbReference>
<reference evidence="2" key="1">
    <citation type="journal article" date="2022" name="Mol. Ecol. Resour.">
        <title>The genomes of chicory, endive, great burdock and yacon provide insights into Asteraceae palaeo-polyploidization history and plant inulin production.</title>
        <authorList>
            <person name="Fan W."/>
            <person name="Wang S."/>
            <person name="Wang H."/>
            <person name="Wang A."/>
            <person name="Jiang F."/>
            <person name="Liu H."/>
            <person name="Zhao H."/>
            <person name="Xu D."/>
            <person name="Zhang Y."/>
        </authorList>
    </citation>
    <scope>NUCLEOTIDE SEQUENCE [LARGE SCALE GENOMIC DNA]</scope>
    <source>
        <strain evidence="2">cv. Yunnan</strain>
    </source>
</reference>
<dbReference type="EMBL" id="CM042032">
    <property type="protein sequence ID" value="KAI3777880.1"/>
    <property type="molecule type" value="Genomic_DNA"/>
</dbReference>
<accession>A0ACB9G490</accession>
<name>A0ACB9G490_9ASTR</name>
<gene>
    <name evidence="1" type="ORF">L1987_47683</name>
</gene>
<keyword evidence="2" id="KW-1185">Reference proteome</keyword>
<proteinExistence type="predicted"/>